<keyword evidence="1" id="KW-0812">Transmembrane</keyword>
<keyword evidence="4" id="KW-1185">Reference proteome</keyword>
<feature type="transmembrane region" description="Helical" evidence="1">
    <location>
        <begin position="54"/>
        <end position="79"/>
    </location>
</feature>
<organism evidence="3 4">
    <name type="scientific">Ganoderma sinense ZZ0214-1</name>
    <dbReference type="NCBI Taxonomy" id="1077348"/>
    <lineage>
        <taxon>Eukaryota</taxon>
        <taxon>Fungi</taxon>
        <taxon>Dikarya</taxon>
        <taxon>Basidiomycota</taxon>
        <taxon>Agaricomycotina</taxon>
        <taxon>Agaricomycetes</taxon>
        <taxon>Polyporales</taxon>
        <taxon>Polyporaceae</taxon>
        <taxon>Ganoderma</taxon>
    </lineage>
</organism>
<name>A0A2G8RPH1_9APHY</name>
<evidence type="ECO:0000313" key="3">
    <source>
        <dbReference type="EMBL" id="PIL23403.1"/>
    </source>
</evidence>
<dbReference type="EMBL" id="AYKW01000068">
    <property type="protein sequence ID" value="PIL23403.1"/>
    <property type="molecule type" value="Genomic_DNA"/>
</dbReference>
<dbReference type="InterPro" id="IPR045340">
    <property type="entry name" value="DUF6533"/>
</dbReference>
<proteinExistence type="predicted"/>
<feature type="domain" description="DUF6533" evidence="2">
    <location>
        <begin position="22"/>
        <end position="69"/>
    </location>
</feature>
<feature type="transmembrane region" description="Helical" evidence="1">
    <location>
        <begin position="122"/>
        <end position="142"/>
    </location>
</feature>
<protein>
    <recommendedName>
        <fullName evidence="2">DUF6533 domain-containing protein</fullName>
    </recommendedName>
</protein>
<sequence length="178" mass="19455">MAPQDSALIDAVSNISTAQTSTCALLAFVVYDWLINLDEEIRYFWTFRKGGIPLVAALLYVLSRYLIIVMAVLQVQSIAPLSEMAYVPSNFYAQGVINISILFTPAFFTAIRVYALSQNKTLALSTLVLIFGLGFAITIANLSNKPGVLPPPFNCSIIQGSLSPEVDNRCRVLAVEKC</sequence>
<dbReference type="AlphaFoldDB" id="A0A2G8RPH1"/>
<dbReference type="OrthoDB" id="2802907at2759"/>
<keyword evidence="1" id="KW-0472">Membrane</keyword>
<evidence type="ECO:0000256" key="1">
    <source>
        <dbReference type="SAM" id="Phobius"/>
    </source>
</evidence>
<comment type="caution">
    <text evidence="3">The sequence shown here is derived from an EMBL/GenBank/DDBJ whole genome shotgun (WGS) entry which is preliminary data.</text>
</comment>
<dbReference type="Proteomes" id="UP000230002">
    <property type="component" value="Unassembled WGS sequence"/>
</dbReference>
<feature type="transmembrane region" description="Helical" evidence="1">
    <location>
        <begin position="91"/>
        <end position="115"/>
    </location>
</feature>
<reference evidence="3 4" key="1">
    <citation type="journal article" date="2015" name="Sci. Rep.">
        <title>Chromosome-level genome map provides insights into diverse defense mechanisms in the medicinal fungus Ganoderma sinense.</title>
        <authorList>
            <person name="Zhu Y."/>
            <person name="Xu J."/>
            <person name="Sun C."/>
            <person name="Zhou S."/>
            <person name="Xu H."/>
            <person name="Nelson D.R."/>
            <person name="Qian J."/>
            <person name="Song J."/>
            <person name="Luo H."/>
            <person name="Xiang L."/>
            <person name="Li Y."/>
            <person name="Xu Z."/>
            <person name="Ji A."/>
            <person name="Wang L."/>
            <person name="Lu S."/>
            <person name="Hayward A."/>
            <person name="Sun W."/>
            <person name="Li X."/>
            <person name="Schwartz D.C."/>
            <person name="Wang Y."/>
            <person name="Chen S."/>
        </authorList>
    </citation>
    <scope>NUCLEOTIDE SEQUENCE [LARGE SCALE GENOMIC DNA]</scope>
    <source>
        <strain evidence="3 4">ZZ0214-1</strain>
    </source>
</reference>
<gene>
    <name evidence="3" type="ORF">GSI_14714</name>
</gene>
<accession>A0A2G8RPH1</accession>
<keyword evidence="1" id="KW-1133">Transmembrane helix</keyword>
<evidence type="ECO:0000313" key="4">
    <source>
        <dbReference type="Proteomes" id="UP000230002"/>
    </source>
</evidence>
<feature type="transmembrane region" description="Helical" evidence="1">
    <location>
        <begin position="12"/>
        <end position="34"/>
    </location>
</feature>
<evidence type="ECO:0000259" key="2">
    <source>
        <dbReference type="Pfam" id="PF20151"/>
    </source>
</evidence>
<dbReference type="Pfam" id="PF20151">
    <property type="entry name" value="DUF6533"/>
    <property type="match status" value="1"/>
</dbReference>